<dbReference type="SUPFAM" id="SSF117281">
    <property type="entry name" value="Kelch motif"/>
    <property type="match status" value="1"/>
</dbReference>
<evidence type="ECO:0000256" key="3">
    <source>
        <dbReference type="SAM" id="SignalP"/>
    </source>
</evidence>
<reference evidence="5" key="3">
    <citation type="submission" date="2025-09" db="UniProtKB">
        <authorList>
            <consortium name="Ensembl"/>
        </authorList>
    </citation>
    <scope>IDENTIFICATION</scope>
</reference>
<dbReference type="Gene3D" id="2.120.10.80">
    <property type="entry name" value="Kelch-type beta propeller"/>
    <property type="match status" value="1"/>
</dbReference>
<evidence type="ECO:0000259" key="4">
    <source>
        <dbReference type="PROSITE" id="PS50097"/>
    </source>
</evidence>
<evidence type="ECO:0000256" key="1">
    <source>
        <dbReference type="ARBA" id="ARBA00022441"/>
    </source>
</evidence>
<organism evidence="5 6">
    <name type="scientific">Scleropages formosus</name>
    <name type="common">Asian bonytongue</name>
    <name type="synonym">Osteoglossum formosum</name>
    <dbReference type="NCBI Taxonomy" id="113540"/>
    <lineage>
        <taxon>Eukaryota</taxon>
        <taxon>Metazoa</taxon>
        <taxon>Chordata</taxon>
        <taxon>Craniata</taxon>
        <taxon>Vertebrata</taxon>
        <taxon>Euteleostomi</taxon>
        <taxon>Actinopterygii</taxon>
        <taxon>Neopterygii</taxon>
        <taxon>Teleostei</taxon>
        <taxon>Osteoglossocephala</taxon>
        <taxon>Osteoglossomorpha</taxon>
        <taxon>Osteoglossiformes</taxon>
        <taxon>Osteoglossidae</taxon>
        <taxon>Scleropages</taxon>
    </lineage>
</organism>
<dbReference type="InterPro" id="IPR006652">
    <property type="entry name" value="Kelch_1"/>
</dbReference>
<accession>A0A8C9S5P5</accession>
<dbReference type="SMART" id="SM00225">
    <property type="entry name" value="BTB"/>
    <property type="match status" value="1"/>
</dbReference>
<dbReference type="CDD" id="cd01165">
    <property type="entry name" value="BTB_POZ"/>
    <property type="match status" value="1"/>
</dbReference>
<dbReference type="PANTHER" id="PTHR46375">
    <property type="entry name" value="KELCH REPEAT AND BTB DOMAIN-CONTAINING PROTEIN 13-RELATED"/>
    <property type="match status" value="1"/>
</dbReference>
<dbReference type="InterPro" id="IPR000210">
    <property type="entry name" value="BTB/POZ_dom"/>
</dbReference>
<dbReference type="GeneTree" id="ENSGT00940000155161"/>
<dbReference type="PROSITE" id="PS50097">
    <property type="entry name" value="BTB"/>
    <property type="match status" value="1"/>
</dbReference>
<dbReference type="SUPFAM" id="SSF54695">
    <property type="entry name" value="POZ domain"/>
    <property type="match status" value="1"/>
</dbReference>
<protein>
    <submittedName>
        <fullName evidence="5">Kelch repeat and BTB domain-containing protein 11-like</fullName>
    </submittedName>
</protein>
<evidence type="ECO:0000313" key="5">
    <source>
        <dbReference type="Ensembl" id="ENSSFOP00015033131.1"/>
    </source>
</evidence>
<dbReference type="InterPro" id="IPR011333">
    <property type="entry name" value="SKP1/BTB/POZ_sf"/>
</dbReference>
<dbReference type="SMART" id="SM00612">
    <property type="entry name" value="Kelch"/>
    <property type="match status" value="2"/>
</dbReference>
<dbReference type="Pfam" id="PF01344">
    <property type="entry name" value="Kelch_1"/>
    <property type="match status" value="1"/>
</dbReference>
<dbReference type="GeneID" id="108936542"/>
<dbReference type="PANTHER" id="PTHR46375:SF3">
    <property type="entry name" value="KELCH REPEAT AND BTB DOMAIN-CONTAINING PROTEIN 13"/>
    <property type="match status" value="1"/>
</dbReference>
<keyword evidence="1" id="KW-0880">Kelch repeat</keyword>
<dbReference type="Ensembl" id="ENSSFOT00015033495.2">
    <property type="protein sequence ID" value="ENSSFOP00015033131.1"/>
    <property type="gene ID" value="ENSSFOG00015021147.2"/>
</dbReference>
<keyword evidence="6" id="KW-1185">Reference proteome</keyword>
<evidence type="ECO:0000256" key="2">
    <source>
        <dbReference type="ARBA" id="ARBA00022737"/>
    </source>
</evidence>
<dbReference type="InterPro" id="IPR015915">
    <property type="entry name" value="Kelch-typ_b-propeller"/>
</dbReference>
<dbReference type="OrthoDB" id="45365at2759"/>
<dbReference type="Pfam" id="PF00651">
    <property type="entry name" value="BTB"/>
    <property type="match status" value="1"/>
</dbReference>
<feature type="chain" id="PRO_5034444936" evidence="3">
    <location>
        <begin position="25"/>
        <end position="567"/>
    </location>
</feature>
<gene>
    <name evidence="5" type="primary">LOC108936542</name>
</gene>
<keyword evidence="2" id="KW-0677">Repeat</keyword>
<feature type="signal peptide" evidence="3">
    <location>
        <begin position="1"/>
        <end position="24"/>
    </location>
</feature>
<reference evidence="5" key="2">
    <citation type="submission" date="2025-08" db="UniProtKB">
        <authorList>
            <consortium name="Ensembl"/>
        </authorList>
    </citation>
    <scope>IDENTIFICATION</scope>
</reference>
<evidence type="ECO:0000313" key="6">
    <source>
        <dbReference type="Proteomes" id="UP000694397"/>
    </source>
</evidence>
<dbReference type="AlphaFoldDB" id="A0A8C9S5P5"/>
<dbReference type="Proteomes" id="UP000694397">
    <property type="component" value="Chromosome 24"/>
</dbReference>
<reference evidence="5 6" key="1">
    <citation type="submission" date="2019-04" db="EMBL/GenBank/DDBJ databases">
        <authorList>
            <consortium name="Wellcome Sanger Institute Data Sharing"/>
        </authorList>
    </citation>
    <scope>NUCLEOTIDE SEQUENCE [LARGE SCALE GENOMIC DNA]</scope>
</reference>
<feature type="domain" description="BTB" evidence="4">
    <location>
        <begin position="73"/>
        <end position="140"/>
    </location>
</feature>
<dbReference type="KEGG" id="sfm:108936542"/>
<dbReference type="InterPro" id="IPR052392">
    <property type="entry name" value="Kelch-BTB_domain-containing"/>
</dbReference>
<proteinExistence type="predicted"/>
<keyword evidence="3" id="KW-0732">Signal</keyword>
<dbReference type="Gene3D" id="3.30.710.10">
    <property type="entry name" value="Potassium Channel Kv1.1, Chain A"/>
    <property type="match status" value="1"/>
</dbReference>
<dbReference type="RefSeq" id="XP_018611481.1">
    <property type="nucleotide sequence ID" value="XM_018755965.2"/>
</dbReference>
<name>A0A8C9S5P5_SCLFO</name>
<sequence>MTMNFAKGLVYQFLLLVTTWLKCCVEWLRRAFTAVHLWAAHPRIPSADVKGNSESDLWRSDASMRIYCTEGGAMVTVQTSTHAFHVDLRKLSDCSEYFRALSQSSMRETSENLVSLEHIPSAVFRSLLEFTFLQRFLVSEEDLGVHIQMGSYLLARPFTSRCLSALAGALNPENCRAYLDFSQEIGCLEMRDTVYDYLSRNLLELSQLTRGLGANVEKELVRLRSQGELRLCMLRKESLVSRGPDAAAAHHLHVLVGSDNDGHWHQEAELPFTADKWSFTTAVLYNYLYLIGGYRHMTKRGYQFKMASFRYNPFNHSWVSTAPLIKHRRHFSAAACEGYIFAVGGWYLDSLVGPDSTTVLYTAVERYDPWADTWAFVASLPLTDFHFTMSLSHDIPLTAALDHCIYVIGTIQRTGETLVLQYNVKKDTWAEMLPTLTRADAEIPSLYFLGATDRLYIIGGNNSENVVTSFCVGSLRWGRVRSAEKMALAGQGTVLGVDIYMPAVERNAIIRMNLHSLSVHELPPLPLSTSYEALFHLCFKQAPPGDPDALDTYPIKRHSLDGGQRPF</sequence>